<feature type="chain" id="PRO_5047145521" description="DUF4434 domain-containing protein" evidence="1">
    <location>
        <begin position="19"/>
        <end position="557"/>
    </location>
</feature>
<feature type="signal peptide" evidence="1">
    <location>
        <begin position="1"/>
        <end position="18"/>
    </location>
</feature>
<name>A0ABV7PHR1_9BURK</name>
<comment type="caution">
    <text evidence="2">The sequence shown here is derived from an EMBL/GenBank/DDBJ whole genome shotgun (WGS) entry which is preliminary data.</text>
</comment>
<proteinExistence type="predicted"/>
<accession>A0ABV7PHR1</accession>
<reference evidence="3" key="1">
    <citation type="journal article" date="2019" name="Int. J. Syst. Evol. Microbiol.">
        <title>The Global Catalogue of Microorganisms (GCM) 10K type strain sequencing project: providing services to taxonomists for standard genome sequencing and annotation.</title>
        <authorList>
            <consortium name="The Broad Institute Genomics Platform"/>
            <consortium name="The Broad Institute Genome Sequencing Center for Infectious Disease"/>
            <person name="Wu L."/>
            <person name="Ma J."/>
        </authorList>
    </citation>
    <scope>NUCLEOTIDE SEQUENCE [LARGE SCALE GENOMIC DNA]</scope>
    <source>
        <strain evidence="3">CCM 7480</strain>
    </source>
</reference>
<evidence type="ECO:0000256" key="1">
    <source>
        <dbReference type="SAM" id="SignalP"/>
    </source>
</evidence>
<dbReference type="RefSeq" id="WP_379735193.1">
    <property type="nucleotide sequence ID" value="NZ_JBHRVV010000001.1"/>
</dbReference>
<keyword evidence="1" id="KW-0732">Signal</keyword>
<dbReference type="EMBL" id="JBHRVV010000001">
    <property type="protein sequence ID" value="MFC3458723.1"/>
    <property type="molecule type" value="Genomic_DNA"/>
</dbReference>
<protein>
    <recommendedName>
        <fullName evidence="4">DUF4434 domain-containing protein</fullName>
    </recommendedName>
</protein>
<keyword evidence="3" id="KW-1185">Reference proteome</keyword>
<dbReference type="Proteomes" id="UP001595665">
    <property type="component" value="Unassembled WGS sequence"/>
</dbReference>
<sequence length="557" mass="60244">MKTIFLASLFLLMTSAHAASLQVCPASQAPADAARAALPGPGELVVVASAQSLPGCRATPLGVDVSQVDALYPLPAGERPARTILLYGPADQKRFVPSSHDLPQPAPANATPRRVTMPLRANLLPDAKLRPFGIEERVSINHQDGKLRLQCRAGTRPAGVLLDGPWKLALGAFALGADFSGSGSFALQAADAASSARESSYALGELAATQTPRSVALPLPARLDRANWRQFVLLCPSHAATLDLDALRLEPVAPAKPAPRSTWIWDRGEWMDKGDALLAWAKSENIGELFIVVTLDGPRVRDPQQLRTFVRKASSAGITVTSVEGDPHMALPNHRAATADRARAFAAYNRESAPEERLRAMQFDVEPYLLPDAVLAPNDRDREYLAMARTLREAAGAMPLEFVVPFWWWDKTALLDGLAQVADGLAVMDYRTAPDEIVRFAVPFLDWAAVHNKRVHIALEAGSVGAERQRRYVRADAGEAGDLLLAQAGETPVLVLLRQPAKAAAGSLYRFSSERILDGSATSFYGDKDRLRRLLPELERDLGAWAGFAGVALHGWR</sequence>
<evidence type="ECO:0000313" key="3">
    <source>
        <dbReference type="Proteomes" id="UP001595665"/>
    </source>
</evidence>
<organism evidence="2 3">
    <name type="scientific">Massilia haematophila</name>
    <dbReference type="NCBI Taxonomy" id="457923"/>
    <lineage>
        <taxon>Bacteria</taxon>
        <taxon>Pseudomonadati</taxon>
        <taxon>Pseudomonadota</taxon>
        <taxon>Betaproteobacteria</taxon>
        <taxon>Burkholderiales</taxon>
        <taxon>Oxalobacteraceae</taxon>
        <taxon>Telluria group</taxon>
        <taxon>Massilia</taxon>
    </lineage>
</organism>
<gene>
    <name evidence="2" type="ORF">ACFOPH_10780</name>
</gene>
<evidence type="ECO:0000313" key="2">
    <source>
        <dbReference type="EMBL" id="MFC3458723.1"/>
    </source>
</evidence>
<evidence type="ECO:0008006" key="4">
    <source>
        <dbReference type="Google" id="ProtNLM"/>
    </source>
</evidence>